<keyword evidence="3" id="KW-0808">Transferase</keyword>
<gene>
    <name evidence="13" type="ORF">MGWOODY_Tha5</name>
</gene>
<evidence type="ECO:0000256" key="6">
    <source>
        <dbReference type="ARBA" id="ARBA00022777"/>
    </source>
</evidence>
<dbReference type="GO" id="GO:0005886">
    <property type="term" value="C:plasma membrane"/>
    <property type="evidence" value="ECO:0007669"/>
    <property type="project" value="TreeGrafter"/>
</dbReference>
<dbReference type="PROSITE" id="PS50146">
    <property type="entry name" value="DAGK"/>
    <property type="match status" value="1"/>
</dbReference>
<evidence type="ECO:0000256" key="10">
    <source>
        <dbReference type="ARBA" id="ARBA00023209"/>
    </source>
</evidence>
<dbReference type="InterPro" id="IPR005218">
    <property type="entry name" value="Diacylglycerol/lipid_kinase"/>
</dbReference>
<dbReference type="Pfam" id="PF00781">
    <property type="entry name" value="DAGK_cat"/>
    <property type="match status" value="1"/>
</dbReference>
<dbReference type="GO" id="GO:0046872">
    <property type="term" value="F:metal ion binding"/>
    <property type="evidence" value="ECO:0007669"/>
    <property type="project" value="UniProtKB-KW"/>
</dbReference>
<keyword evidence="6 13" id="KW-0418">Kinase</keyword>
<keyword evidence="2" id="KW-0444">Lipid biosynthesis</keyword>
<keyword evidence="7" id="KW-0067">ATP-binding</keyword>
<dbReference type="Pfam" id="PF19279">
    <property type="entry name" value="YegS_C"/>
    <property type="match status" value="1"/>
</dbReference>
<keyword evidence="8" id="KW-0460">Magnesium</keyword>
<sequence>MPLIDRVIAGLRLEGMTVDYYATQAAGDATRYLLAYDGELDIVLAAGGDGTVNEVVNGLVDRDASSYRLALIPTGTTNVLAKELGISRNAAKIVRMIRDGATRLVYPGRINGRRFLLMAGVGYDAWVVDNVNLDLKKRVGKFAYILSMLKHLKLFGSKRYHLNIDGKEYQANSVVVTNGRYYGGSFVISRHADLSHPKTQILMMSSQNPARFLLTLLALPFGLLERMPGIVSVSGEHIVITDADHNEHNPEPVQADGDSLTQLPLEIRMENIALNIIAPVR</sequence>
<evidence type="ECO:0000256" key="4">
    <source>
        <dbReference type="ARBA" id="ARBA00022723"/>
    </source>
</evidence>
<keyword evidence="9" id="KW-0443">Lipid metabolism</keyword>
<keyword evidence="10" id="KW-0594">Phospholipid biosynthesis</keyword>
<evidence type="ECO:0000256" key="9">
    <source>
        <dbReference type="ARBA" id="ARBA00023098"/>
    </source>
</evidence>
<dbReference type="EMBL" id="CZQC01000002">
    <property type="protein sequence ID" value="CUS40033.1"/>
    <property type="molecule type" value="Genomic_DNA"/>
</dbReference>
<accession>A0A160T972</accession>
<feature type="domain" description="DAGKc" evidence="12">
    <location>
        <begin position="1"/>
        <end position="114"/>
    </location>
</feature>
<dbReference type="GO" id="GO:0005524">
    <property type="term" value="F:ATP binding"/>
    <property type="evidence" value="ECO:0007669"/>
    <property type="project" value="UniProtKB-KW"/>
</dbReference>
<keyword evidence="4" id="KW-0479">Metal-binding</keyword>
<evidence type="ECO:0000256" key="8">
    <source>
        <dbReference type="ARBA" id="ARBA00022842"/>
    </source>
</evidence>
<dbReference type="PANTHER" id="PTHR12358">
    <property type="entry name" value="SPHINGOSINE KINASE"/>
    <property type="match status" value="1"/>
</dbReference>
<organism evidence="13">
    <name type="scientific">hydrothermal vent metagenome</name>
    <dbReference type="NCBI Taxonomy" id="652676"/>
    <lineage>
        <taxon>unclassified sequences</taxon>
        <taxon>metagenomes</taxon>
        <taxon>ecological metagenomes</taxon>
    </lineage>
</organism>
<evidence type="ECO:0000256" key="7">
    <source>
        <dbReference type="ARBA" id="ARBA00022840"/>
    </source>
</evidence>
<evidence type="ECO:0000256" key="2">
    <source>
        <dbReference type="ARBA" id="ARBA00022516"/>
    </source>
</evidence>
<dbReference type="InterPro" id="IPR017438">
    <property type="entry name" value="ATP-NAD_kinase_N"/>
</dbReference>
<evidence type="ECO:0000256" key="11">
    <source>
        <dbReference type="ARBA" id="ARBA00023264"/>
    </source>
</evidence>
<evidence type="ECO:0000256" key="1">
    <source>
        <dbReference type="ARBA" id="ARBA00001946"/>
    </source>
</evidence>
<dbReference type="GO" id="GO:0008654">
    <property type="term" value="P:phospholipid biosynthetic process"/>
    <property type="evidence" value="ECO:0007669"/>
    <property type="project" value="UniProtKB-KW"/>
</dbReference>
<dbReference type="SUPFAM" id="SSF111331">
    <property type="entry name" value="NAD kinase/diacylglycerol kinase-like"/>
    <property type="match status" value="1"/>
</dbReference>
<comment type="cofactor">
    <cofactor evidence="1">
        <name>Mg(2+)</name>
        <dbReference type="ChEBI" id="CHEBI:18420"/>
    </cofactor>
</comment>
<keyword evidence="11" id="KW-1208">Phospholipid metabolism</keyword>
<evidence type="ECO:0000259" key="12">
    <source>
        <dbReference type="PROSITE" id="PS50146"/>
    </source>
</evidence>
<dbReference type="PANTHER" id="PTHR12358:SF106">
    <property type="entry name" value="LIPID KINASE YEGS"/>
    <property type="match status" value="1"/>
</dbReference>
<reference evidence="13" key="1">
    <citation type="submission" date="2015-10" db="EMBL/GenBank/DDBJ databases">
        <authorList>
            <person name="Gilbert D.G."/>
        </authorList>
    </citation>
    <scope>NUCLEOTIDE SEQUENCE</scope>
</reference>
<dbReference type="InterPro" id="IPR016064">
    <property type="entry name" value="NAD/diacylglycerol_kinase_sf"/>
</dbReference>
<dbReference type="InterPro" id="IPR050187">
    <property type="entry name" value="Lipid_Phosphate_FormReg"/>
</dbReference>
<keyword evidence="5" id="KW-0547">Nucleotide-binding</keyword>
<name>A0A160T972_9ZZZZ</name>
<dbReference type="InterPro" id="IPR045540">
    <property type="entry name" value="YegS/DAGK_C"/>
</dbReference>
<dbReference type="GO" id="GO:0016301">
    <property type="term" value="F:kinase activity"/>
    <property type="evidence" value="ECO:0007669"/>
    <property type="project" value="UniProtKB-KW"/>
</dbReference>
<dbReference type="InterPro" id="IPR001206">
    <property type="entry name" value="Diacylglycerol_kinase_cat_dom"/>
</dbReference>
<dbReference type="Gene3D" id="2.60.200.40">
    <property type="match status" value="1"/>
</dbReference>
<evidence type="ECO:0000256" key="5">
    <source>
        <dbReference type="ARBA" id="ARBA00022741"/>
    </source>
</evidence>
<dbReference type="NCBIfam" id="TIGR00147">
    <property type="entry name" value="YegS/Rv2252/BmrU family lipid kinase"/>
    <property type="match status" value="1"/>
</dbReference>
<evidence type="ECO:0000256" key="3">
    <source>
        <dbReference type="ARBA" id="ARBA00022679"/>
    </source>
</evidence>
<evidence type="ECO:0000313" key="13">
    <source>
        <dbReference type="EMBL" id="CUS40033.1"/>
    </source>
</evidence>
<protein>
    <submittedName>
        <fullName evidence="13">Transcription regulator [contains diacylglycerol kinase catalytic domain]</fullName>
    </submittedName>
</protein>
<dbReference type="AlphaFoldDB" id="A0A160T972"/>
<proteinExistence type="predicted"/>
<dbReference type="Gene3D" id="3.40.50.10330">
    <property type="entry name" value="Probable inorganic polyphosphate/atp-NAD kinase, domain 1"/>
    <property type="match status" value="1"/>
</dbReference>